<dbReference type="RefSeq" id="XP_003957591.1">
    <property type="nucleotide sequence ID" value="XM_003957542.1"/>
</dbReference>
<dbReference type="PANTHER" id="PTHR32385">
    <property type="entry name" value="MANNOSYL PHOSPHORYLINOSITOL CERAMIDE SYNTHASE"/>
    <property type="match status" value="1"/>
</dbReference>
<dbReference type="SUPFAM" id="SSF53448">
    <property type="entry name" value="Nucleotide-diphospho-sugar transferases"/>
    <property type="match status" value="1"/>
</dbReference>
<dbReference type="GO" id="GO:0103064">
    <property type="term" value="F:inositol phosphorylceramide mannosyltransferase activity"/>
    <property type="evidence" value="ECO:0007669"/>
    <property type="project" value="UniProtKB-EC"/>
</dbReference>
<dbReference type="InParanoid" id="H2AVQ6"/>
<name>H2AVQ6_KAZAF</name>
<dbReference type="eggNOG" id="ENOG502QS3D">
    <property type="taxonomic scope" value="Eukaryota"/>
</dbReference>
<dbReference type="EMBL" id="HE650825">
    <property type="protein sequence ID" value="CCF58456.1"/>
    <property type="molecule type" value="Genomic_DNA"/>
</dbReference>
<organism evidence="10 11">
    <name type="scientific">Kazachstania africana (strain ATCC 22294 / BCRC 22015 / CBS 2517 / CECT 1963 / NBRC 1671 / NRRL Y-8276)</name>
    <name type="common">Yeast</name>
    <name type="synonym">Kluyveromyces africanus</name>
    <dbReference type="NCBI Taxonomy" id="1071382"/>
    <lineage>
        <taxon>Eukaryota</taxon>
        <taxon>Fungi</taxon>
        <taxon>Dikarya</taxon>
        <taxon>Ascomycota</taxon>
        <taxon>Saccharomycotina</taxon>
        <taxon>Saccharomycetes</taxon>
        <taxon>Saccharomycetales</taxon>
        <taxon>Saccharomycetaceae</taxon>
        <taxon>Kazachstania</taxon>
    </lineage>
</organism>
<dbReference type="FunFam" id="3.90.550.20:FF:000001">
    <property type="entry name" value="MIPC synthase subunit (SurA)"/>
    <property type="match status" value="1"/>
</dbReference>
<dbReference type="GeneID" id="13883193"/>
<evidence type="ECO:0000256" key="5">
    <source>
        <dbReference type="ARBA" id="ARBA00022989"/>
    </source>
</evidence>
<keyword evidence="3" id="KW-0808">Transferase</keyword>
<keyword evidence="5 9" id="KW-1133">Transmembrane helix</keyword>
<dbReference type="OrthoDB" id="3647at2759"/>
<comment type="similarity">
    <text evidence="2">Belongs to the glycosyltransferase 32 family.</text>
</comment>
<dbReference type="InterPro" id="IPR029044">
    <property type="entry name" value="Nucleotide-diphossugar_trans"/>
</dbReference>
<comment type="subcellular location">
    <subcellularLocation>
        <location evidence="1">Membrane</location>
        <topology evidence="1">Multi-pass membrane protein</topology>
    </subcellularLocation>
</comment>
<evidence type="ECO:0000256" key="6">
    <source>
        <dbReference type="ARBA" id="ARBA00023136"/>
    </source>
</evidence>
<evidence type="ECO:0000256" key="2">
    <source>
        <dbReference type="ARBA" id="ARBA00009003"/>
    </source>
</evidence>
<keyword evidence="11" id="KW-1185">Reference proteome</keyword>
<dbReference type="HOGENOM" id="CLU_036369_3_2_1"/>
<dbReference type="PANTHER" id="PTHR32385:SF20">
    <property type="entry name" value="MANNOSYL PHOSPHORYLINOSITOL CERAMIDE SYNTHASE CSH1-RELATED"/>
    <property type="match status" value="1"/>
</dbReference>
<dbReference type="Proteomes" id="UP000005220">
    <property type="component" value="Chromosome 5"/>
</dbReference>
<dbReference type="GO" id="GO:0051999">
    <property type="term" value="P:mannosyl-inositol phosphorylceramide biosynthetic process"/>
    <property type="evidence" value="ECO:0007669"/>
    <property type="project" value="TreeGrafter"/>
</dbReference>
<feature type="transmembrane region" description="Helical" evidence="9">
    <location>
        <begin position="7"/>
        <end position="24"/>
    </location>
</feature>
<evidence type="ECO:0000256" key="7">
    <source>
        <dbReference type="ARBA" id="ARBA00052145"/>
    </source>
</evidence>
<evidence type="ECO:0000256" key="1">
    <source>
        <dbReference type="ARBA" id="ARBA00004141"/>
    </source>
</evidence>
<comment type="catalytic activity">
    <reaction evidence="7">
        <text>a 1D-myo-inositol-1-phospho-N-[(R)-2-hydroxy-very-long-chain fatty acyl]-(R)-4-hydroxysphingoid base + GDP-alpha-D-mannose = an alpha-D-mannosyl-(1&lt;-&gt;6)-1D-myo-inositol-1-phospho-N-[(R)-2-hydroxy-very-long-chain fatty acyl]-(R)-4-hydroxysphingoid base + GDP + H(+)</text>
        <dbReference type="Rhea" id="RHEA:64596"/>
        <dbReference type="ChEBI" id="CHEBI:15378"/>
        <dbReference type="ChEBI" id="CHEBI:57527"/>
        <dbReference type="ChEBI" id="CHEBI:58189"/>
        <dbReference type="ChEBI" id="CHEBI:155885"/>
        <dbReference type="ChEBI" id="CHEBI:155926"/>
        <dbReference type="EC" id="2.4.1.370"/>
    </reaction>
    <physiologicalReaction direction="left-to-right" evidence="7">
        <dbReference type="Rhea" id="RHEA:64597"/>
    </physiologicalReaction>
</comment>
<dbReference type="GO" id="GO:0006676">
    <property type="term" value="P:mannosyl diphosphorylinositol ceramide metabolic process"/>
    <property type="evidence" value="ECO:0007669"/>
    <property type="project" value="UniProtKB-ARBA"/>
</dbReference>
<protein>
    <recommendedName>
        <fullName evidence="8">inositol phosphorylceramide mannosyltransferase</fullName>
        <ecNumber evidence="8">2.4.1.370</ecNumber>
    </recommendedName>
</protein>
<dbReference type="KEGG" id="kaf:KAFR_0E03040"/>
<keyword evidence="4 9" id="KW-0812">Transmembrane</keyword>
<feature type="transmembrane region" description="Helical" evidence="9">
    <location>
        <begin position="277"/>
        <end position="296"/>
    </location>
</feature>
<evidence type="ECO:0000256" key="8">
    <source>
        <dbReference type="ARBA" id="ARBA00066893"/>
    </source>
</evidence>
<evidence type="ECO:0000313" key="10">
    <source>
        <dbReference type="EMBL" id="CCF58456.1"/>
    </source>
</evidence>
<dbReference type="AlphaFoldDB" id="H2AVQ6"/>
<keyword evidence="6 9" id="KW-0472">Membrane</keyword>
<sequence>MRKELQILIYSNVLLLSLIVFYTFDLLTLCIDDTSEDAFLDSDLNPHTISDSSYLNTTNKPQLIPKIIHQTYKTTDIPEQWKESQKKCIELHSDYEYILWTDEMAYQFIREEYPWFLSTFENYNFPIQRADAIRYFVLAHFGGVYIDLDDGCERKLDRLLTVPAFVRKTSPTGISNDVMGSVPRHPFFLRLLKSLKHYDKNWYVPYLTIMGSTGPLFVSVVWKQYKRWYNNGNENGAVKILQPADYKMHKDSFFSIAKGSSWHLDDAKFMKTLGNHILSCVVAGFIFGFFILFAEYCFYCWLCDTRAVGNANGGSTNVTNWKLLWRQFSNKMLLVLDKIFSIRKHDNTNDTGVIFDGNVNFENSYGKNARQKRSRKDSNSPYHNIMTDLEKNDPQFTDLS</sequence>
<dbReference type="Pfam" id="PF04488">
    <property type="entry name" value="Gly_transf_sug"/>
    <property type="match status" value="1"/>
</dbReference>
<reference evidence="10 11" key="1">
    <citation type="journal article" date="2011" name="Proc. Natl. Acad. Sci. U.S.A.">
        <title>Evolutionary erosion of yeast sex chromosomes by mating-type switching accidents.</title>
        <authorList>
            <person name="Gordon J.L."/>
            <person name="Armisen D."/>
            <person name="Proux-Wera E."/>
            <person name="Oheigeartaigh S.S."/>
            <person name="Byrne K.P."/>
            <person name="Wolfe K.H."/>
        </authorList>
    </citation>
    <scope>NUCLEOTIDE SEQUENCE [LARGE SCALE GENOMIC DNA]</scope>
    <source>
        <strain evidence="11">ATCC 22294 / BCRC 22015 / CBS 2517 / CECT 1963 / NBRC 1671 / NRRL Y-8276</strain>
    </source>
</reference>
<evidence type="ECO:0000256" key="3">
    <source>
        <dbReference type="ARBA" id="ARBA00022679"/>
    </source>
</evidence>
<dbReference type="FunCoup" id="H2AVQ6">
    <property type="interactions" value="55"/>
</dbReference>
<gene>
    <name evidence="10" type="primary">KAFR0E03040</name>
    <name evidence="10" type="ORF">KAFR_0E03040</name>
</gene>
<evidence type="ECO:0000256" key="4">
    <source>
        <dbReference type="ARBA" id="ARBA00022692"/>
    </source>
</evidence>
<feature type="transmembrane region" description="Helical" evidence="9">
    <location>
        <begin position="202"/>
        <end position="222"/>
    </location>
</feature>
<dbReference type="GO" id="GO:0031501">
    <property type="term" value="C:mannosyltransferase complex"/>
    <property type="evidence" value="ECO:0007669"/>
    <property type="project" value="UniProtKB-ARBA"/>
</dbReference>
<dbReference type="InterPro" id="IPR051706">
    <property type="entry name" value="Glycosyltransferase_domain"/>
</dbReference>
<dbReference type="Gene3D" id="3.90.550.20">
    <property type="match status" value="1"/>
</dbReference>
<dbReference type="GO" id="GO:0016020">
    <property type="term" value="C:membrane"/>
    <property type="evidence" value="ECO:0007669"/>
    <property type="project" value="UniProtKB-SubCell"/>
</dbReference>
<evidence type="ECO:0000256" key="9">
    <source>
        <dbReference type="SAM" id="Phobius"/>
    </source>
</evidence>
<dbReference type="InterPro" id="IPR007577">
    <property type="entry name" value="GlycoTrfase_DXD_sugar-bd_CS"/>
</dbReference>
<accession>H2AVQ6</accession>
<dbReference type="EC" id="2.4.1.370" evidence="8"/>
<evidence type="ECO:0000313" key="11">
    <source>
        <dbReference type="Proteomes" id="UP000005220"/>
    </source>
</evidence>
<proteinExistence type="inferred from homology"/>